<dbReference type="Proteomes" id="UP000199634">
    <property type="component" value="Unassembled WGS sequence"/>
</dbReference>
<protein>
    <recommendedName>
        <fullName evidence="3">Carboxypeptidase-like regulatory domain-containing protein</fullName>
    </recommendedName>
</protein>
<keyword evidence="2" id="KW-1185">Reference proteome</keyword>
<name>A0A1H6KTB0_9FLAO</name>
<reference evidence="1 2" key="1">
    <citation type="submission" date="2016-10" db="EMBL/GenBank/DDBJ databases">
        <authorList>
            <person name="de Groot N.N."/>
        </authorList>
    </citation>
    <scope>NUCLEOTIDE SEQUENCE [LARGE SCALE GENOMIC DNA]</scope>
    <source>
        <strain evidence="1 2">CGMCC 1.10825</strain>
    </source>
</reference>
<evidence type="ECO:0000313" key="2">
    <source>
        <dbReference type="Proteomes" id="UP000199634"/>
    </source>
</evidence>
<dbReference type="AlphaFoldDB" id="A0A1H6KTB0"/>
<dbReference type="OrthoDB" id="1307311at2"/>
<evidence type="ECO:0008006" key="3">
    <source>
        <dbReference type="Google" id="ProtNLM"/>
    </source>
</evidence>
<accession>A0A1H6KTB0</accession>
<organism evidence="1 2">
    <name type="scientific">Paenimyroides marinum</name>
    <dbReference type="NCBI Taxonomy" id="1159016"/>
    <lineage>
        <taxon>Bacteria</taxon>
        <taxon>Pseudomonadati</taxon>
        <taxon>Bacteroidota</taxon>
        <taxon>Flavobacteriia</taxon>
        <taxon>Flavobacteriales</taxon>
        <taxon>Flavobacteriaceae</taxon>
        <taxon>Paenimyroides</taxon>
    </lineage>
</organism>
<dbReference type="RefSeq" id="WP_091098212.1">
    <property type="nucleotide sequence ID" value="NZ_FNXE01000017.1"/>
</dbReference>
<proteinExistence type="predicted"/>
<gene>
    <name evidence="1" type="ORF">SAMN02927937_01453</name>
</gene>
<dbReference type="EMBL" id="FNXE01000017">
    <property type="protein sequence ID" value="SEH79107.1"/>
    <property type="molecule type" value="Genomic_DNA"/>
</dbReference>
<sequence length="374" mass="43217">MNNLLNTLIFFCLGIIANAQSFRGVIKNIETGEPIGQITIISEDQSFFVTSNEKGEVVLPESILNKKLFIDDYEYVYSEKTFTSPQSFVWELKPNSETLEEIVIYEDAAKTLDEIIANSIKSFSNNIKLEAYYRENYIKNNQTASFAEGIVDFYINHNLKDVQMVVKESRIKDFTQTDDIVKTTGAKPQEIVEGSMRFKTLREIIKDKKKYEFYVTAKQVGDKTIHTCYFGPTEKSKKRFLLKGYFVFDETKKLILETNYAFDPEKKKHNKPINIVLAKMDILDVDFSAKYIATERLYYPSYAKMTFDLIANSKVAKLNNVRVNNQAYFYVLKTEKTTQKPAESDVYSAGNLYSRGSIYKTEFWKNPEISTLSE</sequence>
<dbReference type="STRING" id="1159016.SAMN02927937_01453"/>
<evidence type="ECO:0000313" key="1">
    <source>
        <dbReference type="EMBL" id="SEH79107.1"/>
    </source>
</evidence>